<comment type="subunit">
    <text evidence="19">Component of the cbb3-type cytochrome c oxidase.</text>
</comment>
<dbReference type="GO" id="GO:0009055">
    <property type="term" value="F:electron transfer activity"/>
    <property type="evidence" value="ECO:0007669"/>
    <property type="project" value="InterPro"/>
</dbReference>
<evidence type="ECO:0000256" key="18">
    <source>
        <dbReference type="ARBA" id="ARBA00023136"/>
    </source>
</evidence>
<dbReference type="GO" id="GO:0016491">
    <property type="term" value="F:oxidoreductase activity"/>
    <property type="evidence" value="ECO:0007669"/>
    <property type="project" value="UniProtKB-KW"/>
</dbReference>
<dbReference type="InterPro" id="IPR032858">
    <property type="entry name" value="CcoP_N"/>
</dbReference>
<feature type="binding site" description="axial binding residue" evidence="20">
    <location>
        <position position="148"/>
    </location>
    <ligand>
        <name>heme c</name>
        <dbReference type="ChEBI" id="CHEBI:61717"/>
        <label>1</label>
    </ligand>
    <ligandPart>
        <name>Fe</name>
        <dbReference type="ChEBI" id="CHEBI:18248"/>
    </ligandPart>
</feature>
<dbReference type="Pfam" id="PF13442">
    <property type="entry name" value="Cytochrome_CBB3"/>
    <property type="match status" value="2"/>
</dbReference>
<evidence type="ECO:0000256" key="9">
    <source>
        <dbReference type="ARBA" id="ARBA00022692"/>
    </source>
</evidence>
<evidence type="ECO:0000313" key="24">
    <source>
        <dbReference type="EMBL" id="TJZ73535.1"/>
    </source>
</evidence>
<dbReference type="SUPFAM" id="SSF46626">
    <property type="entry name" value="Cytochrome c"/>
    <property type="match status" value="2"/>
</dbReference>
<dbReference type="InterPro" id="IPR036909">
    <property type="entry name" value="Cyt_c-like_dom_sf"/>
</dbReference>
<dbReference type="PRINTS" id="PR00605">
    <property type="entry name" value="CYTCHROMECIC"/>
</dbReference>
<dbReference type="Proteomes" id="UP000310016">
    <property type="component" value="Unassembled WGS sequence"/>
</dbReference>
<feature type="binding site" description="covalent" evidence="21">
    <location>
        <position position="233"/>
    </location>
    <ligand>
        <name>heme c</name>
        <dbReference type="ChEBI" id="CHEBI:61717"/>
        <label>2</label>
    </ligand>
</feature>
<keyword evidence="18 19" id="KW-0472">Membrane</keyword>
<dbReference type="PIRSF" id="PIRSF000006">
    <property type="entry name" value="Cbb3-Cox_fixP"/>
    <property type="match status" value="1"/>
</dbReference>
<keyword evidence="9 22" id="KW-0812">Transmembrane</keyword>
<evidence type="ECO:0000256" key="20">
    <source>
        <dbReference type="PIRSR" id="PIRSR000006-1"/>
    </source>
</evidence>
<dbReference type="InterPro" id="IPR009056">
    <property type="entry name" value="Cyt_c-like_dom"/>
</dbReference>
<feature type="transmembrane region" description="Helical" evidence="22">
    <location>
        <begin position="62"/>
        <end position="81"/>
    </location>
</feature>
<dbReference type="NCBIfam" id="TIGR00782">
    <property type="entry name" value="ccoP"/>
    <property type="match status" value="1"/>
</dbReference>
<gene>
    <name evidence="24" type="primary">ccoP</name>
    <name evidence="24" type="ORF">FAZ21_10110</name>
</gene>
<evidence type="ECO:0000256" key="13">
    <source>
        <dbReference type="ARBA" id="ARBA00022982"/>
    </source>
</evidence>
<feature type="binding site" description="axial binding residue" evidence="20">
    <location>
        <position position="187"/>
    </location>
    <ligand>
        <name>heme c</name>
        <dbReference type="ChEBI" id="CHEBI:61717"/>
        <label>2</label>
    </ligand>
    <ligandPart>
        <name>Fe</name>
        <dbReference type="ChEBI" id="CHEBI:18248"/>
    </ligandPart>
</feature>
<evidence type="ECO:0000256" key="19">
    <source>
        <dbReference type="PIRNR" id="PIRNR000006"/>
    </source>
</evidence>
<dbReference type="InterPro" id="IPR050597">
    <property type="entry name" value="Cytochrome_c_Oxidase_Subunit"/>
</dbReference>
<dbReference type="Pfam" id="PF14715">
    <property type="entry name" value="FixP_N"/>
    <property type="match status" value="1"/>
</dbReference>
<keyword evidence="4 19" id="KW-0813">Transport</keyword>
<evidence type="ECO:0000256" key="22">
    <source>
        <dbReference type="SAM" id="Phobius"/>
    </source>
</evidence>
<feature type="binding site" description="axial binding residue" evidence="20">
    <location>
        <position position="275"/>
    </location>
    <ligand>
        <name>heme c</name>
        <dbReference type="ChEBI" id="CHEBI:61717"/>
        <label>1</label>
    </ligand>
    <ligandPart>
        <name>Fe</name>
        <dbReference type="ChEBI" id="CHEBI:18248"/>
    </ligandPart>
</feature>
<feature type="transmembrane region" description="Helical" evidence="22">
    <location>
        <begin position="9"/>
        <end position="29"/>
    </location>
</feature>
<dbReference type="Gene3D" id="6.10.280.130">
    <property type="match status" value="1"/>
</dbReference>
<keyword evidence="7 19" id="KW-0349">Heme</keyword>
<keyword evidence="25" id="KW-1185">Reference proteome</keyword>
<evidence type="ECO:0000256" key="16">
    <source>
        <dbReference type="ARBA" id="ARBA00023004"/>
    </source>
</evidence>
<keyword evidence="13 19" id="KW-0249">Electron transport</keyword>
<dbReference type="OrthoDB" id="9811281at2"/>
<evidence type="ECO:0000256" key="1">
    <source>
        <dbReference type="ARBA" id="ARBA00004533"/>
    </source>
</evidence>
<organism evidence="24 25">
    <name type="scientific">Chitiniphilus eburneus</name>
    <dbReference type="NCBI Taxonomy" id="2571148"/>
    <lineage>
        <taxon>Bacteria</taxon>
        <taxon>Pseudomonadati</taxon>
        <taxon>Pseudomonadota</taxon>
        <taxon>Betaproteobacteria</taxon>
        <taxon>Neisseriales</taxon>
        <taxon>Chitinibacteraceae</taxon>
        <taxon>Chitiniphilus</taxon>
    </lineage>
</organism>
<keyword evidence="5 19" id="KW-1003">Cell membrane</keyword>
<keyword evidence="14 22" id="KW-1133">Transmembrane helix</keyword>
<keyword evidence="17 19" id="KW-0406">Ion transport</keyword>
<evidence type="ECO:0000256" key="7">
    <source>
        <dbReference type="ARBA" id="ARBA00022617"/>
    </source>
</evidence>
<keyword evidence="16 19" id="KW-0408">Iron</keyword>
<keyword evidence="11" id="KW-0677">Repeat</keyword>
<comment type="subcellular location">
    <subcellularLocation>
        <location evidence="1 19">Cell inner membrane</location>
    </subcellularLocation>
</comment>
<dbReference type="PANTHER" id="PTHR33751:SF1">
    <property type="entry name" value="CBB3-TYPE CYTOCHROME C OXIDASE SUBUNIT FIXP"/>
    <property type="match status" value="1"/>
</dbReference>
<evidence type="ECO:0000256" key="8">
    <source>
        <dbReference type="ARBA" id="ARBA00022660"/>
    </source>
</evidence>
<evidence type="ECO:0000256" key="5">
    <source>
        <dbReference type="ARBA" id="ARBA00022475"/>
    </source>
</evidence>
<evidence type="ECO:0000256" key="14">
    <source>
        <dbReference type="ARBA" id="ARBA00022989"/>
    </source>
</evidence>
<keyword evidence="15 19" id="KW-0560">Oxidoreductase</keyword>
<feature type="binding site" description="axial binding residue" evidence="20">
    <location>
        <position position="234"/>
    </location>
    <ligand>
        <name>heme c</name>
        <dbReference type="ChEBI" id="CHEBI:61717"/>
        <label>2</label>
    </ligand>
    <ligandPart>
        <name>Fe</name>
        <dbReference type="ChEBI" id="CHEBI:18248"/>
    </ligandPart>
</feature>
<evidence type="ECO:0000259" key="23">
    <source>
        <dbReference type="PROSITE" id="PS51007"/>
    </source>
</evidence>
<comment type="pathway">
    <text evidence="2 19">Energy metabolism; oxidative phosphorylation.</text>
</comment>
<evidence type="ECO:0000256" key="3">
    <source>
        <dbReference type="ARBA" id="ARBA00006113"/>
    </source>
</evidence>
<evidence type="ECO:0000313" key="25">
    <source>
        <dbReference type="Proteomes" id="UP000310016"/>
    </source>
</evidence>
<keyword evidence="10 19" id="KW-0479">Metal-binding</keyword>
<accession>A0A4U0PYB4</accession>
<evidence type="ECO:0000256" key="15">
    <source>
        <dbReference type="ARBA" id="ARBA00023002"/>
    </source>
</evidence>
<feature type="binding site" description="covalent" evidence="21">
    <location>
        <position position="144"/>
    </location>
    <ligand>
        <name>heme c</name>
        <dbReference type="ChEBI" id="CHEBI:61717"/>
        <label>1</label>
    </ligand>
</feature>
<comment type="similarity">
    <text evidence="3 19">Belongs to the CcoP / FixP family.</text>
</comment>
<dbReference type="GO" id="GO:1902600">
    <property type="term" value="P:proton transmembrane transport"/>
    <property type="evidence" value="ECO:0007669"/>
    <property type="project" value="UniProtKB-KW"/>
</dbReference>
<sequence>MKDFNSDFWGIYIAVIVIVSMIWLGYLVVSQSKVKLKKGEKAEVTGHKWDGDLEEYSNPLPGWWVVLFYATIVFAVGYLVAYPGLVAFGNVWNWSSTGQHAQEVKKADDKYGPMFAKYQAMPIEQVAQNPEARDIGKRLFYTYCIQCHGSDARGAKGFPNLTDNDWLYGGDAVKVVETINNGRHGQMPAFGAAFGEEKVRDVANYVLKLAGKPNNEARATRGGDTFKQVCMACHGADGKGNQSLGAPNLTDNIWLYGGSEATIVETITNGRDNVMPAWQAFLGDAKVHLLAAYVYGLSHNQQ</sequence>
<evidence type="ECO:0000256" key="10">
    <source>
        <dbReference type="ARBA" id="ARBA00022723"/>
    </source>
</evidence>
<keyword evidence="12 19" id="KW-0375">Hydrogen ion transport</keyword>
<dbReference type="Gene3D" id="1.10.760.10">
    <property type="entry name" value="Cytochrome c-like domain"/>
    <property type="match status" value="2"/>
</dbReference>
<dbReference type="PROSITE" id="PS51007">
    <property type="entry name" value="CYTC"/>
    <property type="match status" value="2"/>
</dbReference>
<dbReference type="GO" id="GO:0005506">
    <property type="term" value="F:iron ion binding"/>
    <property type="evidence" value="ECO:0007669"/>
    <property type="project" value="InterPro"/>
</dbReference>
<comment type="cofactor">
    <cofactor evidence="19 21">
        <name>heme c</name>
        <dbReference type="ChEBI" id="CHEBI:61717"/>
    </cofactor>
    <text evidence="19 21">Binds 2 heme C groups per subunit.</text>
</comment>
<dbReference type="EMBL" id="SUMF01000009">
    <property type="protein sequence ID" value="TJZ73535.1"/>
    <property type="molecule type" value="Genomic_DNA"/>
</dbReference>
<dbReference type="GO" id="GO:0006119">
    <property type="term" value="P:oxidative phosphorylation"/>
    <property type="evidence" value="ECO:0007669"/>
    <property type="project" value="UniProtKB-UniPathway"/>
</dbReference>
<keyword evidence="6 19" id="KW-0997">Cell inner membrane</keyword>
<dbReference type="GO" id="GO:0005886">
    <property type="term" value="C:plasma membrane"/>
    <property type="evidence" value="ECO:0007669"/>
    <property type="project" value="UniProtKB-SubCell"/>
</dbReference>
<evidence type="ECO:0000256" key="11">
    <source>
        <dbReference type="ARBA" id="ARBA00022737"/>
    </source>
</evidence>
<evidence type="ECO:0000256" key="21">
    <source>
        <dbReference type="PIRSR" id="PIRSR000006-2"/>
    </source>
</evidence>
<dbReference type="UniPathway" id="UPA00705"/>
<reference evidence="24 25" key="1">
    <citation type="submission" date="2019-04" db="EMBL/GenBank/DDBJ databases">
        <title>Chitiniphilus eburnea sp. nov., a novel chitinolytic bacterium isolated from aquaculture sludge.</title>
        <authorList>
            <person name="Sheng M."/>
        </authorList>
    </citation>
    <scope>NUCLEOTIDE SEQUENCE [LARGE SCALE GENOMIC DNA]</scope>
    <source>
        <strain evidence="24 25">HX-2-15</strain>
    </source>
</reference>
<evidence type="ECO:0000256" key="17">
    <source>
        <dbReference type="ARBA" id="ARBA00023065"/>
    </source>
</evidence>
<comment type="caution">
    <text evidence="24">The sequence shown here is derived from an EMBL/GenBank/DDBJ whole genome shotgun (WGS) entry which is preliminary data.</text>
</comment>
<feature type="domain" description="Cytochrome c" evidence="23">
    <location>
        <begin position="217"/>
        <end position="298"/>
    </location>
</feature>
<evidence type="ECO:0000256" key="6">
    <source>
        <dbReference type="ARBA" id="ARBA00022519"/>
    </source>
</evidence>
<evidence type="ECO:0000256" key="12">
    <source>
        <dbReference type="ARBA" id="ARBA00022781"/>
    </source>
</evidence>
<feature type="domain" description="Cytochrome c" evidence="23">
    <location>
        <begin position="131"/>
        <end position="210"/>
    </location>
</feature>
<protein>
    <recommendedName>
        <fullName evidence="19">Cbb3-type cytochrome c oxidase subunit</fullName>
    </recommendedName>
</protein>
<dbReference type="InterPro" id="IPR038414">
    <property type="entry name" value="CcoP_N_sf"/>
</dbReference>
<evidence type="ECO:0000256" key="4">
    <source>
        <dbReference type="ARBA" id="ARBA00022448"/>
    </source>
</evidence>
<dbReference type="RefSeq" id="WP_136773324.1">
    <property type="nucleotide sequence ID" value="NZ_CP156074.1"/>
</dbReference>
<feature type="binding site" description="covalent" evidence="21">
    <location>
        <position position="147"/>
    </location>
    <ligand>
        <name>heme c</name>
        <dbReference type="ChEBI" id="CHEBI:61717"/>
        <label>1</label>
    </ligand>
</feature>
<dbReference type="PANTHER" id="PTHR33751">
    <property type="entry name" value="CBB3-TYPE CYTOCHROME C OXIDASE SUBUNIT FIXP"/>
    <property type="match status" value="1"/>
</dbReference>
<name>A0A4U0PYB4_9NEIS</name>
<dbReference type="InterPro" id="IPR008168">
    <property type="entry name" value="Cyt_C_IC"/>
</dbReference>
<dbReference type="AlphaFoldDB" id="A0A4U0PYB4"/>
<dbReference type="InterPro" id="IPR004678">
    <property type="entry name" value="Cyt_c_oxidase_cbb3_su3"/>
</dbReference>
<evidence type="ECO:0000256" key="2">
    <source>
        <dbReference type="ARBA" id="ARBA00004673"/>
    </source>
</evidence>
<feature type="binding site" description="covalent" evidence="21">
    <location>
        <position position="230"/>
    </location>
    <ligand>
        <name>heme c</name>
        <dbReference type="ChEBI" id="CHEBI:61717"/>
        <label>2</label>
    </ligand>
</feature>
<proteinExistence type="inferred from homology"/>
<dbReference type="GO" id="GO:0020037">
    <property type="term" value="F:heme binding"/>
    <property type="evidence" value="ECO:0007669"/>
    <property type="project" value="InterPro"/>
</dbReference>
<comment type="function">
    <text evidence="19">C-type cytochrome. Part of the cbb3-type cytochrome c oxidase complex.</text>
</comment>
<keyword evidence="8 19" id="KW-0679">Respiratory chain</keyword>